<dbReference type="SUPFAM" id="SSF52540">
    <property type="entry name" value="P-loop containing nucleoside triphosphate hydrolases"/>
    <property type="match status" value="1"/>
</dbReference>
<name>A0A238Z3M8_HALEZ</name>
<accession>A0A238Z3M8</accession>
<gene>
    <name evidence="7" type="ORF">SAMN06266787_12713</name>
</gene>
<dbReference type="HAMAP" id="MF_01407">
    <property type="entry name" value="ORC1_type_DNA_replic_protein"/>
    <property type="match status" value="1"/>
</dbReference>
<evidence type="ECO:0000313" key="7">
    <source>
        <dbReference type="EMBL" id="SNR77910.1"/>
    </source>
</evidence>
<dbReference type="FunFam" id="1.10.8.60:FF:000073">
    <property type="entry name" value="ORC1-type DNA replication protein"/>
    <property type="match status" value="1"/>
</dbReference>
<keyword evidence="7" id="KW-0132">Cell division</keyword>
<dbReference type="Proteomes" id="UP000198297">
    <property type="component" value="Unassembled WGS sequence"/>
</dbReference>
<dbReference type="InterPro" id="IPR055237">
    <property type="entry name" value="Cdc6_lid"/>
</dbReference>
<reference evidence="7 8" key="1">
    <citation type="submission" date="2017-06" db="EMBL/GenBank/DDBJ databases">
        <authorList>
            <person name="Kim H.J."/>
            <person name="Triplett B.A."/>
        </authorList>
    </citation>
    <scope>NUCLEOTIDE SEQUENCE [LARGE SCALE GENOMIC DNA]</scope>
    <source>
        <strain evidence="7 8">DSM 19316</strain>
    </source>
</reference>
<dbReference type="GO" id="GO:0006260">
    <property type="term" value="P:DNA replication"/>
    <property type="evidence" value="ECO:0007669"/>
    <property type="project" value="UniProtKB-UniRule"/>
</dbReference>
<evidence type="ECO:0000256" key="1">
    <source>
        <dbReference type="ARBA" id="ARBA00006184"/>
    </source>
</evidence>
<dbReference type="GO" id="GO:0051301">
    <property type="term" value="P:cell division"/>
    <property type="evidence" value="ECO:0007669"/>
    <property type="project" value="UniProtKB-KW"/>
</dbReference>
<dbReference type="InterPro" id="IPR036390">
    <property type="entry name" value="WH_DNA-bd_sf"/>
</dbReference>
<comment type="caution">
    <text evidence="5">Lacks conserved residue(s) required for the propagation of feature annotation.</text>
</comment>
<evidence type="ECO:0000256" key="2">
    <source>
        <dbReference type="ARBA" id="ARBA00022705"/>
    </source>
</evidence>
<feature type="binding site" evidence="5">
    <location>
        <position position="217"/>
    </location>
    <ligand>
        <name>ATP</name>
        <dbReference type="ChEBI" id="CHEBI:30616"/>
    </ligand>
</feature>
<dbReference type="RefSeq" id="WP_089309393.1">
    <property type="nucleotide sequence ID" value="NZ_FZNK01000027.1"/>
</dbReference>
<evidence type="ECO:0000259" key="6">
    <source>
        <dbReference type="SMART" id="SM01074"/>
    </source>
</evidence>
<dbReference type="InterPro" id="IPR015163">
    <property type="entry name" value="Cdc6_C"/>
</dbReference>
<dbReference type="EMBL" id="FZNK01000027">
    <property type="protein sequence ID" value="SNR77910.1"/>
    <property type="molecule type" value="Genomic_DNA"/>
</dbReference>
<dbReference type="Gene3D" id="1.10.8.60">
    <property type="match status" value="1"/>
</dbReference>
<keyword evidence="7" id="KW-0131">Cell cycle</keyword>
<dbReference type="Gene3D" id="1.10.10.10">
    <property type="entry name" value="Winged helix-like DNA-binding domain superfamily/Winged helix DNA-binding domain"/>
    <property type="match status" value="1"/>
</dbReference>
<evidence type="ECO:0000256" key="3">
    <source>
        <dbReference type="ARBA" id="ARBA00022741"/>
    </source>
</evidence>
<dbReference type="InterPro" id="IPR050311">
    <property type="entry name" value="ORC1/CDC6"/>
</dbReference>
<dbReference type="InterPro" id="IPR036388">
    <property type="entry name" value="WH-like_DNA-bd_sf"/>
</dbReference>
<dbReference type="InterPro" id="IPR049945">
    <property type="entry name" value="AAA_22"/>
</dbReference>
<keyword evidence="4 5" id="KW-0067">ATP-binding</keyword>
<comment type="function">
    <text evidence="5">Involved in regulation of DNA replication.</text>
</comment>
<dbReference type="PANTHER" id="PTHR10763">
    <property type="entry name" value="CELL DIVISION CONTROL PROTEIN 6-RELATED"/>
    <property type="match status" value="1"/>
</dbReference>
<dbReference type="SUPFAM" id="SSF46785">
    <property type="entry name" value="Winged helix' DNA-binding domain"/>
    <property type="match status" value="1"/>
</dbReference>
<dbReference type="SMART" id="SM01074">
    <property type="entry name" value="Cdc6_C"/>
    <property type="match status" value="1"/>
</dbReference>
<dbReference type="Pfam" id="PF22703">
    <property type="entry name" value="Cdc6_lid"/>
    <property type="match status" value="1"/>
</dbReference>
<proteinExistence type="inferred from homology"/>
<keyword evidence="2 5" id="KW-0235">DNA replication</keyword>
<dbReference type="InterPro" id="IPR027417">
    <property type="entry name" value="P-loop_NTPase"/>
</dbReference>
<feature type="domain" description="Cdc6 C-terminal" evidence="6">
    <location>
        <begin position="312"/>
        <end position="395"/>
    </location>
</feature>
<protein>
    <recommendedName>
        <fullName evidence="5">ORC1-type DNA replication protein</fullName>
    </recommendedName>
</protein>
<sequence length="419" mass="46318">MNHFELGVDVFENETALKEEWTPEDLPGRDEELGKLAKPLMGIPREINKGQEPSTPDSILVSGKAGQGKTEAARMALDEVSGTIEDVGGELHAFEVSLKDVNTEYQAVGKILTAIEPETNGIPKGHSLPDLNERMFDRLDEIGGYIILFLDEIDNLGGGNDDLLYQLSRGKSKESQDGLEDACVGIIGVSNDIQFSDTLGTKTDDSFHSKKVHFDPYNANQLRGILNQRAAIAFKDDALEDSVIPKTAALTAQDSGSARQAIRLLYETGQTACHEDSTTVTEDHLETAQEELQEVDIVNKLQDLTVNDQACLLALAVLEDRGDTPARTKEVYSEYKRIAELIEIDKLTKRTIRKKLTNLDTYNLTMVHKQSGNVQGGQYYVAELSPTIESLLNGFEHVDRFEDITQNLTKFSQQSTLSQ</sequence>
<comment type="similarity">
    <text evidence="1 5">Belongs to the CDC6/cdc18 family.</text>
</comment>
<evidence type="ECO:0000256" key="4">
    <source>
        <dbReference type="ARBA" id="ARBA00022840"/>
    </source>
</evidence>
<dbReference type="GO" id="GO:0005524">
    <property type="term" value="F:ATP binding"/>
    <property type="evidence" value="ECO:0007669"/>
    <property type="project" value="UniProtKB-UniRule"/>
</dbReference>
<dbReference type="NCBIfam" id="TIGR02928">
    <property type="entry name" value="orc1/cdc6 family replication initiation protein"/>
    <property type="match status" value="1"/>
</dbReference>
<dbReference type="Pfam" id="PF09079">
    <property type="entry name" value="WHD_Cdc6"/>
    <property type="match status" value="1"/>
</dbReference>
<dbReference type="GO" id="GO:0016887">
    <property type="term" value="F:ATP hydrolysis activity"/>
    <property type="evidence" value="ECO:0007669"/>
    <property type="project" value="InterPro"/>
</dbReference>
<evidence type="ECO:0000313" key="8">
    <source>
        <dbReference type="Proteomes" id="UP000198297"/>
    </source>
</evidence>
<dbReference type="Gene3D" id="3.40.50.300">
    <property type="entry name" value="P-loop containing nucleotide triphosphate hydrolases"/>
    <property type="match status" value="1"/>
</dbReference>
<feature type="binding site" evidence="5">
    <location>
        <position position="229"/>
    </location>
    <ligand>
        <name>ATP</name>
        <dbReference type="ChEBI" id="CHEBI:30616"/>
    </ligand>
</feature>
<dbReference type="InterPro" id="IPR014277">
    <property type="entry name" value="Orc1/Cdc6_arc"/>
</dbReference>
<evidence type="ECO:0000256" key="5">
    <source>
        <dbReference type="HAMAP-Rule" id="MF_01407"/>
    </source>
</evidence>
<keyword evidence="3 5" id="KW-0547">Nucleotide-binding</keyword>
<organism evidence="7 8">
    <name type="scientific">Halorubrum ezzemoulense</name>
    <name type="common">Halorubrum chaoviator</name>
    <dbReference type="NCBI Taxonomy" id="337243"/>
    <lineage>
        <taxon>Archaea</taxon>
        <taxon>Methanobacteriati</taxon>
        <taxon>Methanobacteriota</taxon>
        <taxon>Stenosarchaea group</taxon>
        <taxon>Halobacteria</taxon>
        <taxon>Halobacteriales</taxon>
        <taxon>Haloferacaceae</taxon>
        <taxon>Halorubrum</taxon>
    </lineage>
</organism>
<dbReference type="AlphaFoldDB" id="A0A238Z3M8"/>
<dbReference type="PANTHER" id="PTHR10763:SF22">
    <property type="entry name" value="ORC1-TYPE DNA REPLICATION PROTEIN"/>
    <property type="match status" value="1"/>
</dbReference>
<dbReference type="Pfam" id="PF13401">
    <property type="entry name" value="AAA_22"/>
    <property type="match status" value="1"/>
</dbReference>